<dbReference type="Proteomes" id="UP001186974">
    <property type="component" value="Unassembled WGS sequence"/>
</dbReference>
<evidence type="ECO:0000313" key="2">
    <source>
        <dbReference type="Proteomes" id="UP001186974"/>
    </source>
</evidence>
<protein>
    <submittedName>
        <fullName evidence="1">Uncharacterized protein</fullName>
    </submittedName>
</protein>
<sequence>MQHDPYDDVEDMADKMSLDDDLDLDLNDNDDTTPQRPRPQPLHLPSVRMESTRPSALDDDGGKSDETDYEDWAAIGAAALRQSSLPHSSSVRLRSPNRGGSFLSGRGHSYMVAANNKKSDRRRSSGTAAISFSRRGSSLAVQKQQQQQQGTTVLAPYPFGVPYGYGPVPSYVGGGGGVASPPLGPVVEAEDVGMGLGVEERAAAEALCRMGRNVG</sequence>
<reference evidence="1" key="1">
    <citation type="submission" date="2024-09" db="EMBL/GenBank/DDBJ databases">
        <title>Black Yeasts Isolated from many extreme environments.</title>
        <authorList>
            <person name="Coleine C."/>
            <person name="Stajich J.E."/>
            <person name="Selbmann L."/>
        </authorList>
    </citation>
    <scope>NUCLEOTIDE SEQUENCE</scope>
    <source>
        <strain evidence="1">CCFEE 5737</strain>
    </source>
</reference>
<organism evidence="1 2">
    <name type="scientific">Coniosporium uncinatum</name>
    <dbReference type="NCBI Taxonomy" id="93489"/>
    <lineage>
        <taxon>Eukaryota</taxon>
        <taxon>Fungi</taxon>
        <taxon>Dikarya</taxon>
        <taxon>Ascomycota</taxon>
        <taxon>Pezizomycotina</taxon>
        <taxon>Dothideomycetes</taxon>
        <taxon>Dothideomycetes incertae sedis</taxon>
        <taxon>Coniosporium</taxon>
    </lineage>
</organism>
<gene>
    <name evidence="1" type="ORF">LTS18_012656</name>
</gene>
<evidence type="ECO:0000313" key="1">
    <source>
        <dbReference type="EMBL" id="KAK3049985.1"/>
    </source>
</evidence>
<keyword evidence="2" id="KW-1185">Reference proteome</keyword>
<comment type="caution">
    <text evidence="1">The sequence shown here is derived from an EMBL/GenBank/DDBJ whole genome shotgun (WGS) entry which is preliminary data.</text>
</comment>
<dbReference type="EMBL" id="JAWDJW010010155">
    <property type="protein sequence ID" value="KAK3049985.1"/>
    <property type="molecule type" value="Genomic_DNA"/>
</dbReference>
<proteinExistence type="predicted"/>
<name>A0ACC3CWZ6_9PEZI</name>
<accession>A0ACC3CWZ6</accession>